<keyword evidence="2" id="KW-0479">Metal-binding</keyword>
<dbReference type="InterPro" id="IPR050572">
    <property type="entry name" value="Fe-S_Ferredoxin"/>
</dbReference>
<name>X1KQI8_9ZZZZ</name>
<feature type="domain" description="4Fe-4S ferredoxin-type" evidence="5">
    <location>
        <begin position="53"/>
        <end position="82"/>
    </location>
</feature>
<evidence type="ECO:0000256" key="1">
    <source>
        <dbReference type="ARBA" id="ARBA00022485"/>
    </source>
</evidence>
<gene>
    <name evidence="6" type="ORF">S03H2_63362</name>
</gene>
<comment type="caution">
    <text evidence="6">The sequence shown here is derived from an EMBL/GenBank/DDBJ whole genome shotgun (WGS) entry which is preliminary data.</text>
</comment>
<organism evidence="6">
    <name type="scientific">marine sediment metagenome</name>
    <dbReference type="NCBI Taxonomy" id="412755"/>
    <lineage>
        <taxon>unclassified sequences</taxon>
        <taxon>metagenomes</taxon>
        <taxon>ecological metagenomes</taxon>
    </lineage>
</organism>
<sequence>CCCLWRVSSILAPKIGSKIKKMPGVVVQVSDKCVGCGTCLRDICFVNAISLKGNHAVISKECRGCGRCVNICPQNAIELHIDDEKYIEKSILELDNIVDVA</sequence>
<keyword evidence="1" id="KW-0004">4Fe-4S</keyword>
<dbReference type="PANTHER" id="PTHR43687">
    <property type="entry name" value="ADENYLYLSULFATE REDUCTASE, BETA SUBUNIT"/>
    <property type="match status" value="1"/>
</dbReference>
<dbReference type="InterPro" id="IPR017900">
    <property type="entry name" value="4Fe4S_Fe_S_CS"/>
</dbReference>
<dbReference type="GO" id="GO:0046872">
    <property type="term" value="F:metal ion binding"/>
    <property type="evidence" value="ECO:0007669"/>
    <property type="project" value="UniProtKB-KW"/>
</dbReference>
<dbReference type="PANTHER" id="PTHR43687:SF1">
    <property type="entry name" value="FERREDOXIN III"/>
    <property type="match status" value="1"/>
</dbReference>
<dbReference type="InterPro" id="IPR057431">
    <property type="entry name" value="LdpA_Fe-S-bd"/>
</dbReference>
<accession>X1KQI8</accession>
<dbReference type="SUPFAM" id="SSF54862">
    <property type="entry name" value="4Fe-4S ferredoxins"/>
    <property type="match status" value="1"/>
</dbReference>
<feature type="non-terminal residue" evidence="6">
    <location>
        <position position="1"/>
    </location>
</feature>
<evidence type="ECO:0000256" key="2">
    <source>
        <dbReference type="ARBA" id="ARBA00022723"/>
    </source>
</evidence>
<feature type="domain" description="4Fe-4S ferredoxin-type" evidence="5">
    <location>
        <begin position="23"/>
        <end position="52"/>
    </location>
</feature>
<dbReference type="GO" id="GO:0051539">
    <property type="term" value="F:4 iron, 4 sulfur cluster binding"/>
    <property type="evidence" value="ECO:0007669"/>
    <property type="project" value="UniProtKB-KW"/>
</dbReference>
<dbReference type="PROSITE" id="PS51379">
    <property type="entry name" value="4FE4S_FER_2"/>
    <property type="match status" value="2"/>
</dbReference>
<evidence type="ECO:0000256" key="4">
    <source>
        <dbReference type="ARBA" id="ARBA00023014"/>
    </source>
</evidence>
<dbReference type="Gene3D" id="3.30.70.20">
    <property type="match status" value="1"/>
</dbReference>
<dbReference type="AlphaFoldDB" id="X1KQI8"/>
<proteinExistence type="predicted"/>
<evidence type="ECO:0000256" key="3">
    <source>
        <dbReference type="ARBA" id="ARBA00023004"/>
    </source>
</evidence>
<reference evidence="6" key="1">
    <citation type="journal article" date="2014" name="Front. Microbiol.">
        <title>High frequency of phylogenetically diverse reductive dehalogenase-homologous genes in deep subseafloor sedimentary metagenomes.</title>
        <authorList>
            <person name="Kawai M."/>
            <person name="Futagami T."/>
            <person name="Toyoda A."/>
            <person name="Takaki Y."/>
            <person name="Nishi S."/>
            <person name="Hori S."/>
            <person name="Arai W."/>
            <person name="Tsubouchi T."/>
            <person name="Morono Y."/>
            <person name="Uchiyama I."/>
            <person name="Ito T."/>
            <person name="Fujiyama A."/>
            <person name="Inagaki F."/>
            <person name="Takami H."/>
        </authorList>
    </citation>
    <scope>NUCLEOTIDE SEQUENCE</scope>
    <source>
        <strain evidence="6">Expedition CK06-06</strain>
    </source>
</reference>
<dbReference type="EMBL" id="BARU01041048">
    <property type="protein sequence ID" value="GAH84273.1"/>
    <property type="molecule type" value="Genomic_DNA"/>
</dbReference>
<dbReference type="Pfam" id="PF25160">
    <property type="entry name" value="LdpA_Fe-S-bd"/>
    <property type="match status" value="1"/>
</dbReference>
<keyword evidence="3" id="KW-0408">Iron</keyword>
<protein>
    <recommendedName>
        <fullName evidence="5">4Fe-4S ferredoxin-type domain-containing protein</fullName>
    </recommendedName>
</protein>
<keyword evidence="4" id="KW-0411">Iron-sulfur</keyword>
<dbReference type="InterPro" id="IPR017896">
    <property type="entry name" value="4Fe4S_Fe-S-bd"/>
</dbReference>
<dbReference type="PROSITE" id="PS00198">
    <property type="entry name" value="4FE4S_FER_1"/>
    <property type="match status" value="1"/>
</dbReference>
<evidence type="ECO:0000313" key="6">
    <source>
        <dbReference type="EMBL" id="GAH84273.1"/>
    </source>
</evidence>
<evidence type="ECO:0000259" key="5">
    <source>
        <dbReference type="PROSITE" id="PS51379"/>
    </source>
</evidence>